<evidence type="ECO:0008006" key="3">
    <source>
        <dbReference type="Google" id="ProtNLM"/>
    </source>
</evidence>
<gene>
    <name evidence="1" type="ORF">M979_0342</name>
</gene>
<dbReference type="AlphaFoldDB" id="A0A1B7HZH0"/>
<dbReference type="EMBL" id="LXEO01000007">
    <property type="protein sequence ID" value="OAT21113.1"/>
    <property type="molecule type" value="Genomic_DNA"/>
</dbReference>
<dbReference type="Proteomes" id="UP000078286">
    <property type="component" value="Unassembled WGS sequence"/>
</dbReference>
<reference evidence="1 2" key="1">
    <citation type="submission" date="2016-04" db="EMBL/GenBank/DDBJ databases">
        <title>ATOL: Assembling a taxonomically balanced genome-scale reconstruction of the evolutionary history of the Enterobacteriaceae.</title>
        <authorList>
            <person name="Plunkett G.III."/>
            <person name="Neeno-Eckwall E.C."/>
            <person name="Glasner J.D."/>
            <person name="Perna N.T."/>
        </authorList>
    </citation>
    <scope>NUCLEOTIDE SEQUENCE [LARGE SCALE GENOMIC DNA]</scope>
    <source>
        <strain evidence="1 2">ATCC 51607</strain>
    </source>
</reference>
<organism evidence="1 2">
    <name type="scientific">Buttiauxella noackiae ATCC 51607</name>
    <dbReference type="NCBI Taxonomy" id="1354255"/>
    <lineage>
        <taxon>Bacteria</taxon>
        <taxon>Pseudomonadati</taxon>
        <taxon>Pseudomonadota</taxon>
        <taxon>Gammaproteobacteria</taxon>
        <taxon>Enterobacterales</taxon>
        <taxon>Enterobacteriaceae</taxon>
        <taxon>Buttiauxella</taxon>
    </lineage>
</organism>
<proteinExistence type="predicted"/>
<dbReference type="RefSeq" id="WP_064553372.1">
    <property type="nucleotide sequence ID" value="NZ_LXEO01000007.1"/>
</dbReference>
<protein>
    <recommendedName>
        <fullName evidence="3">Transcriptional regulator</fullName>
    </recommendedName>
</protein>
<comment type="caution">
    <text evidence="1">The sequence shown here is derived from an EMBL/GenBank/DDBJ whole genome shotgun (WGS) entry which is preliminary data.</text>
</comment>
<dbReference type="PATRIC" id="fig|1354255.3.peg.354"/>
<accession>A0A1B7HZH0</accession>
<keyword evidence="2" id="KW-1185">Reference proteome</keyword>
<evidence type="ECO:0000313" key="2">
    <source>
        <dbReference type="Proteomes" id="UP000078286"/>
    </source>
</evidence>
<sequence length="93" mass="10851">MSAAKVNPVEQHFNDYERIQSVIGRQQMILPVSPENSSRDRLMRVKAGIHHLLTEVVPGIENPKDRQEVYVWLDGIYSILRIEEFYARSEVRT</sequence>
<evidence type="ECO:0000313" key="1">
    <source>
        <dbReference type="EMBL" id="OAT21113.1"/>
    </source>
</evidence>
<name>A0A1B7HZH0_9ENTR</name>